<dbReference type="InterPro" id="IPR011256">
    <property type="entry name" value="Reg_factor_effector_dom_sf"/>
</dbReference>
<evidence type="ECO:0000256" key="1">
    <source>
        <dbReference type="ARBA" id="ARBA00023015"/>
    </source>
</evidence>
<proteinExistence type="predicted"/>
<dbReference type="InterPro" id="IPR029442">
    <property type="entry name" value="GyrI-like"/>
</dbReference>
<feature type="domain" description="HTH araC/xylS-type" evidence="4">
    <location>
        <begin position="9"/>
        <end position="108"/>
    </location>
</feature>
<evidence type="ECO:0000313" key="5">
    <source>
        <dbReference type="EMBL" id="MDD1793204.1"/>
    </source>
</evidence>
<dbReference type="SMART" id="SM00871">
    <property type="entry name" value="AraC_E_bind"/>
    <property type="match status" value="1"/>
</dbReference>
<dbReference type="Gene3D" id="3.20.80.10">
    <property type="entry name" value="Regulatory factor, effector binding domain"/>
    <property type="match status" value="1"/>
</dbReference>
<dbReference type="InterPro" id="IPR010499">
    <property type="entry name" value="AraC_E-bd"/>
</dbReference>
<sequence>MTNCKARLEKVREYIELNLDEQINLDTLSKVAHLSKHHFHRLFSAEYGITVASYVRLLRLKKAAYQIAYRDDLSITTIALDCNYESSEAFSRAFRKVFEQSPSAFRTEPNWAAWQSHFDGIFKLRNEAFLKYSDFSVEYAELPTLDVAVFEHRDSPVNLQYSVGKFIEWRKANKIPPNRFRTFNLIYDDPEEVLDTSFRFDLCCQIDKSTDISDPNISLKTLQGGRCAKIRFVGSDDVIGWAVRYLYTKWLPQSGEKLRDVPVLFERVTLFPDVTEHEMVTDVYLPIV</sequence>
<dbReference type="InterPro" id="IPR018062">
    <property type="entry name" value="HTH_AraC-typ_CS"/>
</dbReference>
<keyword evidence="6" id="KW-1185">Reference proteome</keyword>
<dbReference type="PANTHER" id="PTHR40055:SF1">
    <property type="entry name" value="TRANSCRIPTIONAL REGULATOR YGIV-RELATED"/>
    <property type="match status" value="1"/>
</dbReference>
<dbReference type="InterPro" id="IPR009057">
    <property type="entry name" value="Homeodomain-like_sf"/>
</dbReference>
<evidence type="ECO:0000256" key="2">
    <source>
        <dbReference type="ARBA" id="ARBA00023125"/>
    </source>
</evidence>
<reference evidence="5" key="1">
    <citation type="submission" date="2021-12" db="EMBL/GenBank/DDBJ databases">
        <title>Enterovibrio ZSDZ35 sp. nov. and Enterovibrio ZSDZ42 sp. nov., isolated from coastal seawater in Qingdao.</title>
        <authorList>
            <person name="Zhang P."/>
        </authorList>
    </citation>
    <scope>NUCLEOTIDE SEQUENCE</scope>
    <source>
        <strain evidence="5">ZSDZ42</strain>
    </source>
</reference>
<keyword evidence="3" id="KW-0804">Transcription</keyword>
<evidence type="ECO:0000313" key="6">
    <source>
        <dbReference type="Proteomes" id="UP001149400"/>
    </source>
</evidence>
<protein>
    <submittedName>
        <fullName evidence="5">AraC family transcriptional regulator</fullName>
    </submittedName>
</protein>
<dbReference type="InterPro" id="IPR018060">
    <property type="entry name" value="HTH_AraC"/>
</dbReference>
<evidence type="ECO:0000256" key="3">
    <source>
        <dbReference type="ARBA" id="ARBA00023163"/>
    </source>
</evidence>
<dbReference type="Proteomes" id="UP001149400">
    <property type="component" value="Unassembled WGS sequence"/>
</dbReference>
<dbReference type="Gene3D" id="1.10.10.60">
    <property type="entry name" value="Homeodomain-like"/>
    <property type="match status" value="2"/>
</dbReference>
<dbReference type="PROSITE" id="PS01124">
    <property type="entry name" value="HTH_ARAC_FAMILY_2"/>
    <property type="match status" value="1"/>
</dbReference>
<evidence type="ECO:0000259" key="4">
    <source>
        <dbReference type="PROSITE" id="PS01124"/>
    </source>
</evidence>
<keyword evidence="2" id="KW-0238">DNA-binding</keyword>
<keyword evidence="1" id="KW-0805">Transcription regulation</keyword>
<dbReference type="SUPFAM" id="SSF55136">
    <property type="entry name" value="Probable bacterial effector-binding domain"/>
    <property type="match status" value="1"/>
</dbReference>
<comment type="caution">
    <text evidence="5">The sequence shown here is derived from an EMBL/GenBank/DDBJ whole genome shotgun (WGS) entry which is preliminary data.</text>
</comment>
<accession>A0ABT5QYX1</accession>
<name>A0ABT5QYX1_9GAMM</name>
<dbReference type="Pfam" id="PF06445">
    <property type="entry name" value="GyrI-like"/>
    <property type="match status" value="1"/>
</dbReference>
<dbReference type="Pfam" id="PF12833">
    <property type="entry name" value="HTH_18"/>
    <property type="match status" value="1"/>
</dbReference>
<dbReference type="PANTHER" id="PTHR40055">
    <property type="entry name" value="TRANSCRIPTIONAL REGULATOR YGIV-RELATED"/>
    <property type="match status" value="1"/>
</dbReference>
<gene>
    <name evidence="5" type="ORF">LRP50_08710</name>
</gene>
<dbReference type="SMART" id="SM00342">
    <property type="entry name" value="HTH_ARAC"/>
    <property type="match status" value="1"/>
</dbReference>
<dbReference type="EMBL" id="JAJUBC010000008">
    <property type="protein sequence ID" value="MDD1793204.1"/>
    <property type="molecule type" value="Genomic_DNA"/>
</dbReference>
<dbReference type="PROSITE" id="PS00041">
    <property type="entry name" value="HTH_ARAC_FAMILY_1"/>
    <property type="match status" value="1"/>
</dbReference>
<dbReference type="InterPro" id="IPR050908">
    <property type="entry name" value="SmbC-like"/>
</dbReference>
<organism evidence="5 6">
    <name type="scientific">Enterovibrio gelatinilyticus</name>
    <dbReference type="NCBI Taxonomy" id="2899819"/>
    <lineage>
        <taxon>Bacteria</taxon>
        <taxon>Pseudomonadati</taxon>
        <taxon>Pseudomonadota</taxon>
        <taxon>Gammaproteobacteria</taxon>
        <taxon>Vibrionales</taxon>
        <taxon>Vibrionaceae</taxon>
        <taxon>Enterovibrio</taxon>
    </lineage>
</organism>
<dbReference type="RefSeq" id="WP_274164067.1">
    <property type="nucleotide sequence ID" value="NZ_JAJUBC010000008.1"/>
</dbReference>
<dbReference type="SUPFAM" id="SSF46689">
    <property type="entry name" value="Homeodomain-like"/>
    <property type="match status" value="2"/>
</dbReference>